<dbReference type="KEGG" id="rba:RB9432"/>
<dbReference type="HOGENOM" id="CLU_077411_0_0_0"/>
<gene>
    <name evidence="2" type="ordered locus">RB9432</name>
</gene>
<feature type="chain" id="PRO_5004294175" evidence="1">
    <location>
        <begin position="27"/>
        <end position="269"/>
    </location>
</feature>
<evidence type="ECO:0000256" key="1">
    <source>
        <dbReference type="SAM" id="SignalP"/>
    </source>
</evidence>
<dbReference type="Gene3D" id="2.60.40.420">
    <property type="entry name" value="Cupredoxins - blue copper proteins"/>
    <property type="match status" value="1"/>
</dbReference>
<protein>
    <submittedName>
        <fullName evidence="2">Uncharacterized protein</fullName>
    </submittedName>
</protein>
<dbReference type="InParanoid" id="Q7ULL0"/>
<dbReference type="STRING" id="243090.RB9432"/>
<dbReference type="SUPFAM" id="SSF49503">
    <property type="entry name" value="Cupredoxins"/>
    <property type="match status" value="1"/>
</dbReference>
<evidence type="ECO:0000313" key="3">
    <source>
        <dbReference type="Proteomes" id="UP000001025"/>
    </source>
</evidence>
<dbReference type="PATRIC" id="fig|243090.15.peg.4519"/>
<name>Q7ULL0_RHOBA</name>
<organism evidence="2 3">
    <name type="scientific">Rhodopirellula baltica (strain DSM 10527 / NCIMB 13988 / SH1)</name>
    <dbReference type="NCBI Taxonomy" id="243090"/>
    <lineage>
        <taxon>Bacteria</taxon>
        <taxon>Pseudomonadati</taxon>
        <taxon>Planctomycetota</taxon>
        <taxon>Planctomycetia</taxon>
        <taxon>Pirellulales</taxon>
        <taxon>Pirellulaceae</taxon>
        <taxon>Rhodopirellula</taxon>
    </lineage>
</organism>
<dbReference type="EnsemblBacteria" id="CAD76259">
    <property type="protein sequence ID" value="CAD76259"/>
    <property type="gene ID" value="RB9432"/>
</dbReference>
<dbReference type="Proteomes" id="UP000001025">
    <property type="component" value="Chromosome"/>
</dbReference>
<dbReference type="AlphaFoldDB" id="Q7ULL0"/>
<evidence type="ECO:0000313" key="2">
    <source>
        <dbReference type="EMBL" id="CAD76259.1"/>
    </source>
</evidence>
<proteinExistence type="predicted"/>
<feature type="signal peptide" evidence="1">
    <location>
        <begin position="1"/>
        <end position="26"/>
    </location>
</feature>
<keyword evidence="3" id="KW-1185">Reference proteome</keyword>
<dbReference type="OrthoDB" id="9772097at2"/>
<dbReference type="EMBL" id="BX294149">
    <property type="protein sequence ID" value="CAD76259.1"/>
    <property type="molecule type" value="Genomic_DNA"/>
</dbReference>
<sequence length="269" mass="29842">MQTSPMKTLTLSIACLVTWCCASAHTADLRMQFLLDGPAPPPEPLDVDRDKAVCGQLNLLDERLLVDQETKGIQNVVVYLYTGRGGTQLPASKPSKQTRKLLAKECRFEPHVVLAQSGDTLIFDVSEAKVGHNININFFRNNHSGILIPAGNNRDFSLQKAEPAPLPIDCNIHPWMRAWLVVLDHPYAAVSDAQGRIEIKGLPENQELTFRVFHEDARHLTNVTIDGNVQQWDRNRFQVTLAKGTNDLGQVKLSPENFASIQTAVSTGQ</sequence>
<dbReference type="eggNOG" id="COG3794">
    <property type="taxonomic scope" value="Bacteria"/>
</dbReference>
<reference evidence="2 3" key="1">
    <citation type="journal article" date="2003" name="Proc. Natl. Acad. Sci. U.S.A.">
        <title>Complete genome sequence of the marine planctomycete Pirellula sp. strain 1.</title>
        <authorList>
            <person name="Gloeckner F.O."/>
            <person name="Kube M."/>
            <person name="Bauer M."/>
            <person name="Teeling H."/>
            <person name="Lombardot T."/>
            <person name="Ludwig W."/>
            <person name="Gade D."/>
            <person name="Beck A."/>
            <person name="Borzym K."/>
            <person name="Heitmann K."/>
            <person name="Rabus R."/>
            <person name="Schlesner H."/>
            <person name="Amann R."/>
            <person name="Reinhardt R."/>
        </authorList>
    </citation>
    <scope>NUCLEOTIDE SEQUENCE [LARGE SCALE GENOMIC DNA]</scope>
    <source>
        <strain evidence="3">DSM 10527 / NCIMB 13988 / SH1</strain>
    </source>
</reference>
<dbReference type="InterPro" id="IPR008972">
    <property type="entry name" value="Cupredoxin"/>
</dbReference>
<accession>Q7ULL0</accession>
<keyword evidence="1" id="KW-0732">Signal</keyword>